<organism evidence="3 4">
    <name type="scientific">Kistimonas scapharcae</name>
    <dbReference type="NCBI Taxonomy" id="1036133"/>
    <lineage>
        <taxon>Bacteria</taxon>
        <taxon>Pseudomonadati</taxon>
        <taxon>Pseudomonadota</taxon>
        <taxon>Gammaproteobacteria</taxon>
        <taxon>Oceanospirillales</taxon>
        <taxon>Endozoicomonadaceae</taxon>
        <taxon>Kistimonas</taxon>
    </lineage>
</organism>
<proteinExistence type="predicted"/>
<keyword evidence="1" id="KW-0560">Oxidoreductase</keyword>
<gene>
    <name evidence="3" type="ORF">GCM10023116_40010</name>
</gene>
<evidence type="ECO:0000256" key="1">
    <source>
        <dbReference type="ARBA" id="ARBA00023002"/>
    </source>
</evidence>
<dbReference type="Gene3D" id="1.10.1040.10">
    <property type="entry name" value="N-(1-d-carboxylethyl)-l-norvaline Dehydrogenase, domain 2"/>
    <property type="match status" value="1"/>
</dbReference>
<dbReference type="RefSeq" id="WP_345198146.1">
    <property type="nucleotide sequence ID" value="NZ_BAABFL010000460.1"/>
</dbReference>
<name>A0ABP8V757_9GAMM</name>
<dbReference type="SUPFAM" id="SSF48179">
    <property type="entry name" value="6-phosphogluconate dehydrogenase C-terminal domain-like"/>
    <property type="match status" value="1"/>
</dbReference>
<keyword evidence="4" id="KW-1185">Reference proteome</keyword>
<dbReference type="InterPro" id="IPR003421">
    <property type="entry name" value="Opine_DH"/>
</dbReference>
<evidence type="ECO:0000313" key="3">
    <source>
        <dbReference type="EMBL" id="GAA4651717.1"/>
    </source>
</evidence>
<feature type="domain" description="Opine dehydrogenase" evidence="2">
    <location>
        <begin position="197"/>
        <end position="341"/>
    </location>
</feature>
<dbReference type="InterPro" id="IPR013328">
    <property type="entry name" value="6PGD_dom2"/>
</dbReference>
<dbReference type="InterPro" id="IPR008927">
    <property type="entry name" value="6-PGluconate_DH-like_C_sf"/>
</dbReference>
<sequence length="371" mass="40155">MAIAAPRVTIIGSGNAGLTAAYHLSLHGCDTCLYGAPGFTGPLDDIREHGGIRALETLNGVNLSFAGFREIHTVTDDIQEAVAFSDILILPVPSFAQLALFESMLPHLKDNQMIVLLPGNYGSLELRRRQKELGYQQDLIFVDAISIPWACRISGPAEVAIMGIKEYLPLAALPASRTGEAITRLTPVMPLPLKALANVIAAGLENINYGGHPLLTTLNMGLLENFRGDFNYYKDCCSTATARAAAVMEEERIEIGKAMGLELVPELEAMNSLYAMECETVYEVNRTSETHGKINSAPDSSEHRYITEDAAYLLVPCKEFARLTGTATPMIDACLTIDNAYNNVDYLATGRNLKAMGLDGLNIEEIMAAVA</sequence>
<accession>A0ABP8V757</accession>
<dbReference type="InterPro" id="IPR051729">
    <property type="entry name" value="Opine/Lysopine_DH"/>
</dbReference>
<evidence type="ECO:0000259" key="2">
    <source>
        <dbReference type="Pfam" id="PF02317"/>
    </source>
</evidence>
<protein>
    <recommendedName>
        <fullName evidence="2">Opine dehydrogenase domain-containing protein</fullName>
    </recommendedName>
</protein>
<dbReference type="Proteomes" id="UP001500604">
    <property type="component" value="Unassembled WGS sequence"/>
</dbReference>
<dbReference type="PANTHER" id="PTHR38015">
    <property type="entry name" value="BLR6086 PROTEIN"/>
    <property type="match status" value="1"/>
</dbReference>
<dbReference type="EMBL" id="BAABFL010000460">
    <property type="protein sequence ID" value="GAA4651717.1"/>
    <property type="molecule type" value="Genomic_DNA"/>
</dbReference>
<dbReference type="InterPro" id="IPR036291">
    <property type="entry name" value="NAD(P)-bd_dom_sf"/>
</dbReference>
<dbReference type="Pfam" id="PF02317">
    <property type="entry name" value="Octopine_DH"/>
    <property type="match status" value="1"/>
</dbReference>
<evidence type="ECO:0000313" key="4">
    <source>
        <dbReference type="Proteomes" id="UP001500604"/>
    </source>
</evidence>
<reference evidence="4" key="1">
    <citation type="journal article" date="2019" name="Int. J. Syst. Evol. Microbiol.">
        <title>The Global Catalogue of Microorganisms (GCM) 10K type strain sequencing project: providing services to taxonomists for standard genome sequencing and annotation.</title>
        <authorList>
            <consortium name="The Broad Institute Genomics Platform"/>
            <consortium name="The Broad Institute Genome Sequencing Center for Infectious Disease"/>
            <person name="Wu L."/>
            <person name="Ma J."/>
        </authorList>
    </citation>
    <scope>NUCLEOTIDE SEQUENCE [LARGE SCALE GENOMIC DNA]</scope>
    <source>
        <strain evidence="4">JCM 17805</strain>
    </source>
</reference>
<dbReference type="Gene3D" id="3.40.50.720">
    <property type="entry name" value="NAD(P)-binding Rossmann-like Domain"/>
    <property type="match status" value="1"/>
</dbReference>
<dbReference type="PANTHER" id="PTHR38015:SF1">
    <property type="entry name" value="OPINE DEHYDROGENASE DOMAIN-CONTAINING PROTEIN"/>
    <property type="match status" value="1"/>
</dbReference>
<comment type="caution">
    <text evidence="3">The sequence shown here is derived from an EMBL/GenBank/DDBJ whole genome shotgun (WGS) entry which is preliminary data.</text>
</comment>
<dbReference type="SUPFAM" id="SSF51735">
    <property type="entry name" value="NAD(P)-binding Rossmann-fold domains"/>
    <property type="match status" value="1"/>
</dbReference>